<dbReference type="Pfam" id="PF01171">
    <property type="entry name" value="ATP_bind_3"/>
    <property type="match status" value="1"/>
</dbReference>
<dbReference type="NCBIfam" id="TIGR02432">
    <property type="entry name" value="lysidine_TilS_N"/>
    <property type="match status" value="1"/>
</dbReference>
<sequence>MSTSSAAPAPPLSDLCPAALRRPVAAALRALDPAPARLAVAVSGGADSAMLAVAAAAALPPGCALRLFHVHHGLQAAADQWAAQVRDLGALLGAAVDEARVTVPPGQGLGMEAAARLARYQALAGLARRHGVRHILLAHHRNDQAETVLLRLLRGTGLQGMAAMAPFSERDGVAYLRPWLDVERAAILALAGAVRAQCGWQAVQDPTNADPRYARAAVRTQLAPVLDARWPGWQAIVARHARQMAEAAEIVAEVARDDFDTLEPADAGRSFSLAAWRGLSAARQAQVLRHWLASQGAPMPTEARLAELRRQLRQLHALGHDRHLRWQHAGRVVRCERGRVWIDDQGAGAPALRKFLPSR</sequence>
<accession>A0ABX4FAK3</accession>
<dbReference type="SUPFAM" id="SSF52402">
    <property type="entry name" value="Adenine nucleotide alpha hydrolases-like"/>
    <property type="match status" value="1"/>
</dbReference>
<feature type="domain" description="tRNA(Ile)-lysidine synthase substrate-binding" evidence="9">
    <location>
        <begin position="272"/>
        <end position="341"/>
    </location>
</feature>
<evidence type="ECO:0000256" key="7">
    <source>
        <dbReference type="HAMAP-Rule" id="MF_01161"/>
    </source>
</evidence>
<comment type="similarity">
    <text evidence="7">Belongs to the tRNA(Ile)-lysidine synthase family.</text>
</comment>
<dbReference type="CDD" id="cd01992">
    <property type="entry name" value="TilS_N"/>
    <property type="match status" value="1"/>
</dbReference>
<comment type="caution">
    <text evidence="10">The sequence shown here is derived from an EMBL/GenBank/DDBJ whole genome shotgun (WGS) entry which is preliminary data.</text>
</comment>
<dbReference type="InterPro" id="IPR014729">
    <property type="entry name" value="Rossmann-like_a/b/a_fold"/>
</dbReference>
<keyword evidence="5 7" id="KW-0067">ATP-binding</keyword>
<dbReference type="Pfam" id="PF09179">
    <property type="entry name" value="TilS"/>
    <property type="match status" value="1"/>
</dbReference>
<dbReference type="InterPro" id="IPR012094">
    <property type="entry name" value="tRNA_Ile_lys_synt"/>
</dbReference>
<evidence type="ECO:0000259" key="8">
    <source>
        <dbReference type="Pfam" id="PF01171"/>
    </source>
</evidence>
<organism evidence="10 11">
    <name type="scientific">Bordetella genomosp. 6</name>
    <dbReference type="NCBI Taxonomy" id="463024"/>
    <lineage>
        <taxon>Bacteria</taxon>
        <taxon>Pseudomonadati</taxon>
        <taxon>Pseudomonadota</taxon>
        <taxon>Betaproteobacteria</taxon>
        <taxon>Burkholderiales</taxon>
        <taxon>Alcaligenaceae</taxon>
        <taxon>Bordetella</taxon>
    </lineage>
</organism>
<dbReference type="Gene3D" id="1.20.59.20">
    <property type="match status" value="1"/>
</dbReference>
<proteinExistence type="inferred from homology"/>
<dbReference type="InterPro" id="IPR012795">
    <property type="entry name" value="tRNA_Ile_lys_synt_N"/>
</dbReference>
<evidence type="ECO:0000256" key="2">
    <source>
        <dbReference type="ARBA" id="ARBA00022598"/>
    </source>
</evidence>
<dbReference type="PANTHER" id="PTHR43033">
    <property type="entry name" value="TRNA(ILE)-LYSIDINE SYNTHASE-RELATED"/>
    <property type="match status" value="1"/>
</dbReference>
<feature type="domain" description="tRNA(Ile)-lysidine/2-thiocytidine synthase N-terminal" evidence="8">
    <location>
        <begin position="38"/>
        <end position="220"/>
    </location>
</feature>
<keyword evidence="11" id="KW-1185">Reference proteome</keyword>
<comment type="subcellular location">
    <subcellularLocation>
        <location evidence="7">Cytoplasm</location>
    </subcellularLocation>
</comment>
<protein>
    <recommendedName>
        <fullName evidence="7">tRNA(Ile)-lysidine synthase</fullName>
        <ecNumber evidence="7">6.3.4.19</ecNumber>
    </recommendedName>
    <alternativeName>
        <fullName evidence="7">tRNA(Ile)-2-lysyl-cytidine synthase</fullName>
    </alternativeName>
    <alternativeName>
        <fullName evidence="7">tRNA(Ile)-lysidine synthetase</fullName>
    </alternativeName>
</protein>
<keyword evidence="4 7" id="KW-0547">Nucleotide-binding</keyword>
<keyword evidence="3 7" id="KW-0819">tRNA processing</keyword>
<name>A0ABX4FAK3_9BORD</name>
<gene>
    <name evidence="7" type="primary">tilS</name>
    <name evidence="10" type="ORF">CAL23_15540</name>
</gene>
<evidence type="ECO:0000313" key="11">
    <source>
        <dbReference type="Proteomes" id="UP000216524"/>
    </source>
</evidence>
<dbReference type="Proteomes" id="UP000216524">
    <property type="component" value="Unassembled WGS sequence"/>
</dbReference>
<evidence type="ECO:0000256" key="1">
    <source>
        <dbReference type="ARBA" id="ARBA00022490"/>
    </source>
</evidence>
<comment type="function">
    <text evidence="7">Ligates lysine onto the cytidine present at position 34 of the AUA codon-specific tRNA(Ile) that contains the anticodon CAU, in an ATP-dependent manner. Cytidine is converted to lysidine, thus changing the amino acid specificity of the tRNA from methionine to isoleucine.</text>
</comment>
<dbReference type="InterPro" id="IPR015262">
    <property type="entry name" value="tRNA_Ile_lys_synt_subst-bd"/>
</dbReference>
<dbReference type="SUPFAM" id="SSF82829">
    <property type="entry name" value="MesJ substrate recognition domain-like"/>
    <property type="match status" value="1"/>
</dbReference>
<dbReference type="HAMAP" id="MF_01161">
    <property type="entry name" value="tRNA_Ile_lys_synt"/>
    <property type="match status" value="1"/>
</dbReference>
<dbReference type="Gene3D" id="3.40.50.620">
    <property type="entry name" value="HUPs"/>
    <property type="match status" value="1"/>
</dbReference>
<dbReference type="EMBL" id="NEVV01000005">
    <property type="protein sequence ID" value="OZI75343.1"/>
    <property type="molecule type" value="Genomic_DNA"/>
</dbReference>
<comment type="catalytic activity">
    <reaction evidence="6 7">
        <text>cytidine(34) in tRNA(Ile2) + L-lysine + ATP = lysidine(34) in tRNA(Ile2) + AMP + diphosphate + H(+)</text>
        <dbReference type="Rhea" id="RHEA:43744"/>
        <dbReference type="Rhea" id="RHEA-COMP:10625"/>
        <dbReference type="Rhea" id="RHEA-COMP:10670"/>
        <dbReference type="ChEBI" id="CHEBI:15378"/>
        <dbReference type="ChEBI" id="CHEBI:30616"/>
        <dbReference type="ChEBI" id="CHEBI:32551"/>
        <dbReference type="ChEBI" id="CHEBI:33019"/>
        <dbReference type="ChEBI" id="CHEBI:82748"/>
        <dbReference type="ChEBI" id="CHEBI:83665"/>
        <dbReference type="ChEBI" id="CHEBI:456215"/>
        <dbReference type="EC" id="6.3.4.19"/>
    </reaction>
</comment>
<dbReference type="InterPro" id="IPR011063">
    <property type="entry name" value="TilS/TtcA_N"/>
</dbReference>
<feature type="binding site" evidence="7">
    <location>
        <begin position="43"/>
        <end position="48"/>
    </location>
    <ligand>
        <name>ATP</name>
        <dbReference type="ChEBI" id="CHEBI:30616"/>
    </ligand>
</feature>
<evidence type="ECO:0000259" key="9">
    <source>
        <dbReference type="Pfam" id="PF09179"/>
    </source>
</evidence>
<evidence type="ECO:0000256" key="4">
    <source>
        <dbReference type="ARBA" id="ARBA00022741"/>
    </source>
</evidence>
<evidence type="ECO:0000256" key="5">
    <source>
        <dbReference type="ARBA" id="ARBA00022840"/>
    </source>
</evidence>
<evidence type="ECO:0000256" key="3">
    <source>
        <dbReference type="ARBA" id="ARBA00022694"/>
    </source>
</evidence>
<dbReference type="PANTHER" id="PTHR43033:SF1">
    <property type="entry name" value="TRNA(ILE)-LYSIDINE SYNTHASE-RELATED"/>
    <property type="match status" value="1"/>
</dbReference>
<reference evidence="10 11" key="1">
    <citation type="submission" date="2017-05" db="EMBL/GenBank/DDBJ databases">
        <title>Complete and WGS of Bordetella genogroups.</title>
        <authorList>
            <person name="Spilker T."/>
            <person name="Lipuma J."/>
        </authorList>
    </citation>
    <scope>NUCLEOTIDE SEQUENCE [LARGE SCALE GENOMIC DNA]</scope>
    <source>
        <strain evidence="10 11">AU3139</strain>
    </source>
</reference>
<dbReference type="EC" id="6.3.4.19" evidence="7"/>
<keyword evidence="2 7" id="KW-0436">Ligase</keyword>
<comment type="domain">
    <text evidence="7">The N-terminal region contains the highly conserved SGGXDS motif, predicted to be a P-loop motif involved in ATP binding.</text>
</comment>
<keyword evidence="1 7" id="KW-0963">Cytoplasm</keyword>
<evidence type="ECO:0000256" key="6">
    <source>
        <dbReference type="ARBA" id="ARBA00048539"/>
    </source>
</evidence>
<evidence type="ECO:0000313" key="10">
    <source>
        <dbReference type="EMBL" id="OZI75343.1"/>
    </source>
</evidence>